<dbReference type="Proteomes" id="UP001372834">
    <property type="component" value="Unassembled WGS sequence"/>
</dbReference>
<dbReference type="AlphaFoldDB" id="A0AAN8PUG8"/>
<accession>A0AAN8PUG8</accession>
<evidence type="ECO:0000313" key="1">
    <source>
        <dbReference type="EMBL" id="KAK6621043.1"/>
    </source>
</evidence>
<proteinExistence type="predicted"/>
<protein>
    <submittedName>
        <fullName evidence="1">Uncharacterized protein</fullName>
    </submittedName>
</protein>
<dbReference type="EMBL" id="JAWJWE010000039">
    <property type="protein sequence ID" value="KAK6621043.1"/>
    <property type="molecule type" value="Genomic_DNA"/>
</dbReference>
<name>A0AAN8PUG8_POLSC</name>
<comment type="caution">
    <text evidence="1">The sequence shown here is derived from an EMBL/GenBank/DDBJ whole genome shotgun (WGS) entry which is preliminary data.</text>
</comment>
<gene>
    <name evidence="1" type="ORF">RUM43_011346</name>
</gene>
<evidence type="ECO:0000313" key="2">
    <source>
        <dbReference type="Proteomes" id="UP001372834"/>
    </source>
</evidence>
<reference evidence="1 2" key="1">
    <citation type="submission" date="2023-10" db="EMBL/GenBank/DDBJ databases">
        <title>Genomes of two closely related lineages of the louse Polyplax serrata with different host specificities.</title>
        <authorList>
            <person name="Martinu J."/>
            <person name="Tarabai H."/>
            <person name="Stefka J."/>
            <person name="Hypsa V."/>
        </authorList>
    </citation>
    <scope>NUCLEOTIDE SEQUENCE [LARGE SCALE GENOMIC DNA]</scope>
    <source>
        <strain evidence="1">HR10_N</strain>
    </source>
</reference>
<organism evidence="1 2">
    <name type="scientific">Polyplax serrata</name>
    <name type="common">Common mouse louse</name>
    <dbReference type="NCBI Taxonomy" id="468196"/>
    <lineage>
        <taxon>Eukaryota</taxon>
        <taxon>Metazoa</taxon>
        <taxon>Ecdysozoa</taxon>
        <taxon>Arthropoda</taxon>
        <taxon>Hexapoda</taxon>
        <taxon>Insecta</taxon>
        <taxon>Pterygota</taxon>
        <taxon>Neoptera</taxon>
        <taxon>Paraneoptera</taxon>
        <taxon>Psocodea</taxon>
        <taxon>Troctomorpha</taxon>
        <taxon>Phthiraptera</taxon>
        <taxon>Anoplura</taxon>
        <taxon>Polyplacidae</taxon>
        <taxon>Polyplax</taxon>
    </lineage>
</organism>
<sequence>MEFHVDKLDKVKRAKIIYLKKEEEEEDIRQYVNVFTGSRRDVGPLTLRSSPDLKNENDVLYRKTGHIKEMCVKFQEEDVGLTPDVLVKDQGAHEKKCEVQTGPGPMLKAALCLLPIKPNKTECGL</sequence>